<comment type="caution">
    <text evidence="1">The sequence shown here is derived from an EMBL/GenBank/DDBJ whole genome shotgun (WGS) entry which is preliminary data.</text>
</comment>
<dbReference type="EMBL" id="LAZR01054550">
    <property type="protein sequence ID" value="KKK78305.1"/>
    <property type="molecule type" value="Genomic_DNA"/>
</dbReference>
<organism evidence="1">
    <name type="scientific">marine sediment metagenome</name>
    <dbReference type="NCBI Taxonomy" id="412755"/>
    <lineage>
        <taxon>unclassified sequences</taxon>
        <taxon>metagenomes</taxon>
        <taxon>ecological metagenomes</taxon>
    </lineage>
</organism>
<sequence length="180" mass="20352">MTFSSYDLAGEDPNPMTVAEVDALKKLVSVESLDFANPTIINIGAERGTSTLAILEERPDATIFSIDINPSESEFENLRKAELDTTKVIRILGRSQGVGRAWPFWFEFIWIDGDHRYLAVKEDIQVWLPKLRKGAIIALHDYFEGEPPRHNPSGAGQAIRELMGDHELICEVERIRAFRI</sequence>
<accession>A0A0F8YWR0</accession>
<evidence type="ECO:0000313" key="1">
    <source>
        <dbReference type="EMBL" id="KKK78305.1"/>
    </source>
</evidence>
<protein>
    <recommendedName>
        <fullName evidence="2">Methyltransferase domain-containing protein</fullName>
    </recommendedName>
</protein>
<dbReference type="Gene3D" id="3.40.50.150">
    <property type="entry name" value="Vaccinia Virus protein VP39"/>
    <property type="match status" value="1"/>
</dbReference>
<evidence type="ECO:0008006" key="2">
    <source>
        <dbReference type="Google" id="ProtNLM"/>
    </source>
</evidence>
<gene>
    <name evidence="1" type="ORF">LCGC14_2844910</name>
</gene>
<dbReference type="InterPro" id="IPR029063">
    <property type="entry name" value="SAM-dependent_MTases_sf"/>
</dbReference>
<dbReference type="SUPFAM" id="SSF53335">
    <property type="entry name" value="S-adenosyl-L-methionine-dependent methyltransferases"/>
    <property type="match status" value="1"/>
</dbReference>
<dbReference type="Pfam" id="PF13578">
    <property type="entry name" value="Methyltransf_24"/>
    <property type="match status" value="1"/>
</dbReference>
<proteinExistence type="predicted"/>
<name>A0A0F8YWR0_9ZZZZ</name>
<reference evidence="1" key="1">
    <citation type="journal article" date="2015" name="Nature">
        <title>Complex archaea that bridge the gap between prokaryotes and eukaryotes.</title>
        <authorList>
            <person name="Spang A."/>
            <person name="Saw J.H."/>
            <person name="Jorgensen S.L."/>
            <person name="Zaremba-Niedzwiedzka K."/>
            <person name="Martijn J."/>
            <person name="Lind A.E."/>
            <person name="van Eijk R."/>
            <person name="Schleper C."/>
            <person name="Guy L."/>
            <person name="Ettema T.J."/>
        </authorList>
    </citation>
    <scope>NUCLEOTIDE SEQUENCE</scope>
</reference>
<dbReference type="AlphaFoldDB" id="A0A0F8YWR0"/>